<evidence type="ECO:0000259" key="1">
    <source>
        <dbReference type="Pfam" id="PF01695"/>
    </source>
</evidence>
<dbReference type="GO" id="GO:0005524">
    <property type="term" value="F:ATP binding"/>
    <property type="evidence" value="ECO:0007669"/>
    <property type="project" value="UniProtKB-KW"/>
</dbReference>
<keyword evidence="3" id="KW-1185">Reference proteome</keyword>
<name>A0ABW2WQ89_9ACTN</name>
<reference evidence="3" key="1">
    <citation type="journal article" date="2019" name="Int. J. Syst. Evol. Microbiol.">
        <title>The Global Catalogue of Microorganisms (GCM) 10K type strain sequencing project: providing services to taxonomists for standard genome sequencing and annotation.</title>
        <authorList>
            <consortium name="The Broad Institute Genomics Platform"/>
            <consortium name="The Broad Institute Genome Sequencing Center for Infectious Disease"/>
            <person name="Wu L."/>
            <person name="Ma J."/>
        </authorList>
    </citation>
    <scope>NUCLEOTIDE SEQUENCE [LARGE SCALE GENOMIC DNA]</scope>
    <source>
        <strain evidence="3">JCM 12607</strain>
    </source>
</reference>
<dbReference type="InterPro" id="IPR002611">
    <property type="entry name" value="IstB_ATP-bd"/>
</dbReference>
<dbReference type="Proteomes" id="UP001596915">
    <property type="component" value="Unassembled WGS sequence"/>
</dbReference>
<dbReference type="EMBL" id="JBHTGL010000005">
    <property type="protein sequence ID" value="MFD0622140.1"/>
    <property type="molecule type" value="Genomic_DNA"/>
</dbReference>
<gene>
    <name evidence="2" type="ORF">ACFQ2K_04260</name>
</gene>
<keyword evidence="2" id="KW-0067">ATP-binding</keyword>
<comment type="caution">
    <text evidence="2">The sequence shown here is derived from an EMBL/GenBank/DDBJ whole genome shotgun (WGS) entry which is preliminary data.</text>
</comment>
<proteinExistence type="predicted"/>
<evidence type="ECO:0000313" key="2">
    <source>
        <dbReference type="EMBL" id="MFD0622140.1"/>
    </source>
</evidence>
<protein>
    <submittedName>
        <fullName evidence="2">ATP-binding protein</fullName>
    </submittedName>
</protein>
<accession>A0ABW2WQ89</accession>
<keyword evidence="2" id="KW-0547">Nucleotide-binding</keyword>
<evidence type="ECO:0000313" key="3">
    <source>
        <dbReference type="Proteomes" id="UP001596915"/>
    </source>
</evidence>
<dbReference type="InterPro" id="IPR027417">
    <property type="entry name" value="P-loop_NTPase"/>
</dbReference>
<dbReference type="Gene3D" id="3.40.50.300">
    <property type="entry name" value="P-loop containing nucleotide triphosphate hydrolases"/>
    <property type="match status" value="1"/>
</dbReference>
<feature type="domain" description="IstB-like ATP-binding" evidence="1">
    <location>
        <begin position="6"/>
        <end position="77"/>
    </location>
</feature>
<organism evidence="2 3">
    <name type="scientific">Streptomyces sanglieri</name>
    <dbReference type="NCBI Taxonomy" id="193460"/>
    <lineage>
        <taxon>Bacteria</taxon>
        <taxon>Bacillati</taxon>
        <taxon>Actinomycetota</taxon>
        <taxon>Actinomycetes</taxon>
        <taxon>Kitasatosporales</taxon>
        <taxon>Streptomycetaceae</taxon>
        <taxon>Streptomyces</taxon>
    </lineage>
</organism>
<sequence>MATSPSKEAKANLAFQVISKRQEKGSIILMSNKTSASGGQVFGGESLATAILDQILHRCEAISVNSPSCRLKNRLRANERESEAAWQLGTFVRTQLGGKVRTPTTGGTREIARTSTPRLVERVALEREAR</sequence>
<dbReference type="Pfam" id="PF01695">
    <property type="entry name" value="IstB_IS21"/>
    <property type="match status" value="1"/>
</dbReference>